<evidence type="ECO:0000256" key="4">
    <source>
        <dbReference type="ARBA" id="ARBA00023125"/>
    </source>
</evidence>
<comment type="caution">
    <text evidence="8">The sequence shown here is derived from an EMBL/GenBank/DDBJ whole genome shotgun (WGS) entry which is preliminary data.</text>
</comment>
<dbReference type="Gene3D" id="1.10.10.10">
    <property type="entry name" value="Winged helix-like DNA-binding domain superfamily/Winged helix DNA-binding domain"/>
    <property type="match status" value="1"/>
</dbReference>
<evidence type="ECO:0000256" key="6">
    <source>
        <dbReference type="SAM" id="MobiDB-lite"/>
    </source>
</evidence>
<dbReference type="Gene3D" id="1.10.1740.10">
    <property type="match status" value="1"/>
</dbReference>
<dbReference type="NCBIfam" id="TIGR02983">
    <property type="entry name" value="SigE-fam_strep"/>
    <property type="match status" value="1"/>
</dbReference>
<feature type="compositionally biased region" description="Low complexity" evidence="6">
    <location>
        <begin position="166"/>
        <end position="188"/>
    </location>
</feature>
<dbReference type="InterPro" id="IPR014284">
    <property type="entry name" value="RNA_pol_sigma-70_dom"/>
</dbReference>
<evidence type="ECO:0000256" key="2">
    <source>
        <dbReference type="ARBA" id="ARBA00023015"/>
    </source>
</evidence>
<dbReference type="InterPro" id="IPR039425">
    <property type="entry name" value="RNA_pol_sigma-70-like"/>
</dbReference>
<feature type="region of interest" description="Disordered" evidence="6">
    <location>
        <begin position="164"/>
        <end position="188"/>
    </location>
</feature>
<dbReference type="Proteomes" id="UP001592530">
    <property type="component" value="Unassembled WGS sequence"/>
</dbReference>
<evidence type="ECO:0000256" key="5">
    <source>
        <dbReference type="ARBA" id="ARBA00023163"/>
    </source>
</evidence>
<organism evidence="8 9">
    <name type="scientific">Streptacidiphilus alkalitolerans</name>
    <dbReference type="NCBI Taxonomy" id="3342712"/>
    <lineage>
        <taxon>Bacteria</taxon>
        <taxon>Bacillati</taxon>
        <taxon>Actinomycetota</taxon>
        <taxon>Actinomycetes</taxon>
        <taxon>Kitasatosporales</taxon>
        <taxon>Streptomycetaceae</taxon>
        <taxon>Streptacidiphilus</taxon>
    </lineage>
</organism>
<dbReference type="Pfam" id="PF08281">
    <property type="entry name" value="Sigma70_r4_2"/>
    <property type="match status" value="1"/>
</dbReference>
<name>A0ABV6XB13_9ACTN</name>
<protein>
    <submittedName>
        <fullName evidence="8">SigE family RNA polymerase sigma factor</fullName>
    </submittedName>
</protein>
<evidence type="ECO:0000313" key="9">
    <source>
        <dbReference type="Proteomes" id="UP001592530"/>
    </source>
</evidence>
<gene>
    <name evidence="8" type="ORF">ACEZDB_32945</name>
</gene>
<dbReference type="PANTHER" id="PTHR43133">
    <property type="entry name" value="RNA POLYMERASE ECF-TYPE SIGMA FACTO"/>
    <property type="match status" value="1"/>
</dbReference>
<keyword evidence="3" id="KW-0731">Sigma factor</keyword>
<dbReference type="NCBIfam" id="TIGR02937">
    <property type="entry name" value="sigma70-ECF"/>
    <property type="match status" value="1"/>
</dbReference>
<accession>A0ABV6XB13</accession>
<sequence length="188" mass="20928">MNADEEREFREFVAARSKSLLHTAYLLTGDWEQGRDLLQTALASTARRWSQLRDRQQPETYVRRAIYHAQVDRFRLLSWGRETVTDTLPDQPSAHAVDWADTVVQRQDIMAALRQLPKRQRAVIVLRYFEDRPDPEIATILGVTQGTVRSQTHKALTSLRAAFGEAGPSASPSTPAASAASSGKGAVA</sequence>
<dbReference type="InterPro" id="IPR013325">
    <property type="entry name" value="RNA_pol_sigma_r2"/>
</dbReference>
<keyword evidence="2" id="KW-0805">Transcription regulation</keyword>
<reference evidence="8 9" key="1">
    <citation type="submission" date="2024-09" db="EMBL/GenBank/DDBJ databases">
        <authorList>
            <person name="Lee S.D."/>
        </authorList>
    </citation>
    <scope>NUCLEOTIDE SEQUENCE [LARGE SCALE GENOMIC DNA]</scope>
    <source>
        <strain evidence="8 9">N1-3</strain>
    </source>
</reference>
<dbReference type="InterPro" id="IPR014325">
    <property type="entry name" value="RNA_pol_sigma-E_actinobac"/>
</dbReference>
<dbReference type="InterPro" id="IPR036388">
    <property type="entry name" value="WH-like_DNA-bd_sf"/>
</dbReference>
<dbReference type="SUPFAM" id="SSF88659">
    <property type="entry name" value="Sigma3 and sigma4 domains of RNA polymerase sigma factors"/>
    <property type="match status" value="1"/>
</dbReference>
<feature type="domain" description="RNA polymerase sigma factor 70 region 4 type 2" evidence="7">
    <location>
        <begin position="107"/>
        <end position="158"/>
    </location>
</feature>
<comment type="similarity">
    <text evidence="1">Belongs to the sigma-70 factor family. ECF subfamily.</text>
</comment>
<dbReference type="RefSeq" id="WP_380558576.1">
    <property type="nucleotide sequence ID" value="NZ_JBHEZY010000019.1"/>
</dbReference>
<evidence type="ECO:0000313" key="8">
    <source>
        <dbReference type="EMBL" id="MFC1435460.1"/>
    </source>
</evidence>
<dbReference type="PANTHER" id="PTHR43133:SF50">
    <property type="entry name" value="ECF RNA POLYMERASE SIGMA FACTOR SIGM"/>
    <property type="match status" value="1"/>
</dbReference>
<dbReference type="CDD" id="cd06171">
    <property type="entry name" value="Sigma70_r4"/>
    <property type="match status" value="1"/>
</dbReference>
<dbReference type="EMBL" id="JBHEZY010000019">
    <property type="protein sequence ID" value="MFC1435460.1"/>
    <property type="molecule type" value="Genomic_DNA"/>
</dbReference>
<dbReference type="SUPFAM" id="SSF88946">
    <property type="entry name" value="Sigma2 domain of RNA polymerase sigma factors"/>
    <property type="match status" value="1"/>
</dbReference>
<evidence type="ECO:0000256" key="1">
    <source>
        <dbReference type="ARBA" id="ARBA00010641"/>
    </source>
</evidence>
<dbReference type="InterPro" id="IPR013324">
    <property type="entry name" value="RNA_pol_sigma_r3/r4-like"/>
</dbReference>
<keyword evidence="4" id="KW-0238">DNA-binding</keyword>
<keyword evidence="5" id="KW-0804">Transcription</keyword>
<evidence type="ECO:0000259" key="7">
    <source>
        <dbReference type="Pfam" id="PF08281"/>
    </source>
</evidence>
<dbReference type="InterPro" id="IPR013249">
    <property type="entry name" value="RNA_pol_sigma70_r4_t2"/>
</dbReference>
<proteinExistence type="inferred from homology"/>
<evidence type="ECO:0000256" key="3">
    <source>
        <dbReference type="ARBA" id="ARBA00023082"/>
    </source>
</evidence>